<dbReference type="InterPro" id="IPR032675">
    <property type="entry name" value="LRR_dom_sf"/>
</dbReference>
<dbReference type="Gene3D" id="3.80.10.10">
    <property type="entry name" value="Ribonuclease Inhibitor"/>
    <property type="match status" value="1"/>
</dbReference>
<dbReference type="SUPFAM" id="SSF81383">
    <property type="entry name" value="F-box domain"/>
    <property type="match status" value="1"/>
</dbReference>
<reference evidence="1" key="1">
    <citation type="submission" date="2020-05" db="EMBL/GenBank/DDBJ databases">
        <title>Mycena genomes resolve the evolution of fungal bioluminescence.</title>
        <authorList>
            <person name="Tsai I.J."/>
        </authorList>
    </citation>
    <scope>NUCLEOTIDE SEQUENCE</scope>
    <source>
        <strain evidence="1">CCC161011</strain>
    </source>
</reference>
<keyword evidence="2" id="KW-1185">Reference proteome</keyword>
<dbReference type="InterPro" id="IPR036047">
    <property type="entry name" value="F-box-like_dom_sf"/>
</dbReference>
<proteinExistence type="predicted"/>
<dbReference type="Proteomes" id="UP000620124">
    <property type="component" value="Unassembled WGS sequence"/>
</dbReference>
<dbReference type="OrthoDB" id="2988745at2759"/>
<dbReference type="SUPFAM" id="SSF52047">
    <property type="entry name" value="RNI-like"/>
    <property type="match status" value="1"/>
</dbReference>
<sequence length="536" mass="59807">MATHSHTTTSLLMEAPTNYLHILPAEVWLACWVLCSLRQLRRISLVCKLFRSLVLPELFREQTLDVAVLERGLKIDNWVERVHHLHRTAVRLDGLVDGSFAPLVRTWKVALGNSTQPLSRFHPEIENIDLFNVLRERVVTTFCTTLTHSSNLYSLHIENTTITASLRETLGSLSSLRELHLGKCDILASDGLLPLPLETLKLYGLHLIAGRPLTGPIQLASPDSLRTLDVGPYMSPVIAGFGSSTLWNLVQLSVGGVPDFGELFHFLSQCPQLQVLQIQPRNHSDSRLPVLPATTVPLLHDLTGPPAMIQALATTHHVRHVKILDDRPFGHTLDDLMPFCMNISRNPVPLHSLILPCKSPTLEPLAAITSLFPELKELSVEFPDLGKYRWCGTTRTVGLGRRAEHTTVPIDRRMPDLCDDTAFNSLPADEMSDEESEVPSMNTRNIMGYKEAHVALSAICYTGNVNMVLGWIVSGSLLLPPDIELIAVFTQSYPHLRELQFGLPSNHWKRTGGLWSREESGHRESLEVCKTETDVL</sequence>
<dbReference type="AlphaFoldDB" id="A0A8H6X7Q8"/>
<comment type="caution">
    <text evidence="1">The sequence shown here is derived from an EMBL/GenBank/DDBJ whole genome shotgun (WGS) entry which is preliminary data.</text>
</comment>
<protein>
    <recommendedName>
        <fullName evidence="3">F-box domain-containing protein</fullName>
    </recommendedName>
</protein>
<gene>
    <name evidence="1" type="ORF">MVEN_02157800</name>
</gene>
<accession>A0A8H6X7Q8</accession>
<dbReference type="EMBL" id="JACAZI010000023">
    <property type="protein sequence ID" value="KAF7336108.1"/>
    <property type="molecule type" value="Genomic_DNA"/>
</dbReference>
<evidence type="ECO:0000313" key="1">
    <source>
        <dbReference type="EMBL" id="KAF7336108.1"/>
    </source>
</evidence>
<evidence type="ECO:0000313" key="2">
    <source>
        <dbReference type="Proteomes" id="UP000620124"/>
    </source>
</evidence>
<evidence type="ECO:0008006" key="3">
    <source>
        <dbReference type="Google" id="ProtNLM"/>
    </source>
</evidence>
<name>A0A8H6X7Q8_9AGAR</name>
<organism evidence="1 2">
    <name type="scientific">Mycena venus</name>
    <dbReference type="NCBI Taxonomy" id="2733690"/>
    <lineage>
        <taxon>Eukaryota</taxon>
        <taxon>Fungi</taxon>
        <taxon>Dikarya</taxon>
        <taxon>Basidiomycota</taxon>
        <taxon>Agaricomycotina</taxon>
        <taxon>Agaricomycetes</taxon>
        <taxon>Agaricomycetidae</taxon>
        <taxon>Agaricales</taxon>
        <taxon>Marasmiineae</taxon>
        <taxon>Mycenaceae</taxon>
        <taxon>Mycena</taxon>
    </lineage>
</organism>